<keyword evidence="3" id="KW-1185">Reference proteome</keyword>
<dbReference type="RefSeq" id="WP_046229213.1">
    <property type="nucleotide sequence ID" value="NZ_FONN01000018.1"/>
</dbReference>
<dbReference type="Proteomes" id="UP000183410">
    <property type="component" value="Unassembled WGS sequence"/>
</dbReference>
<evidence type="ECO:0000256" key="1">
    <source>
        <dbReference type="SAM" id="MobiDB-lite"/>
    </source>
</evidence>
<dbReference type="AlphaFoldDB" id="A0A1I2GWN8"/>
<name>A0A1I2GWN8_9BACL</name>
<dbReference type="OrthoDB" id="2068443at2"/>
<protein>
    <submittedName>
        <fullName evidence="2">Uncharacterized protein</fullName>
    </submittedName>
</protein>
<reference evidence="3" key="1">
    <citation type="submission" date="2016-10" db="EMBL/GenBank/DDBJ databases">
        <authorList>
            <person name="Varghese N."/>
            <person name="Submissions S."/>
        </authorList>
    </citation>
    <scope>NUCLEOTIDE SEQUENCE [LARGE SCALE GENOMIC DNA]</scope>
    <source>
        <strain evidence="3">CGMCC 1.10223</strain>
    </source>
</reference>
<accession>A0A1I2GWN8</accession>
<organism evidence="2 3">
    <name type="scientific">Paenibacillus algorifonticola</name>
    <dbReference type="NCBI Taxonomy" id="684063"/>
    <lineage>
        <taxon>Bacteria</taxon>
        <taxon>Bacillati</taxon>
        <taxon>Bacillota</taxon>
        <taxon>Bacilli</taxon>
        <taxon>Bacillales</taxon>
        <taxon>Paenibacillaceae</taxon>
        <taxon>Paenibacillus</taxon>
    </lineage>
</organism>
<gene>
    <name evidence="2" type="ORF">SAMN04487969_11885</name>
</gene>
<evidence type="ECO:0000313" key="2">
    <source>
        <dbReference type="EMBL" id="SFF21499.1"/>
    </source>
</evidence>
<feature type="compositionally biased region" description="Basic residues" evidence="1">
    <location>
        <begin position="94"/>
        <end position="106"/>
    </location>
</feature>
<feature type="region of interest" description="Disordered" evidence="1">
    <location>
        <begin position="83"/>
        <end position="106"/>
    </location>
</feature>
<evidence type="ECO:0000313" key="3">
    <source>
        <dbReference type="Proteomes" id="UP000183410"/>
    </source>
</evidence>
<feature type="compositionally biased region" description="Basic and acidic residues" evidence="1">
    <location>
        <begin position="84"/>
        <end position="93"/>
    </location>
</feature>
<dbReference type="EMBL" id="FONN01000018">
    <property type="protein sequence ID" value="SFF21499.1"/>
    <property type="molecule type" value="Genomic_DNA"/>
</dbReference>
<proteinExistence type="predicted"/>
<sequence>MNIMDQQVTHIKFGVGHVVGKENGKINVLFSSEIGQKSFQYPDAFAQFLHMNSSALQDFIMSEYQSKQEQLLREEAEQLAAILAERKTPEKPAKQSRKKAESKKKQ</sequence>